<dbReference type="EMBL" id="PIXR01000646">
    <property type="protein sequence ID" value="TBU05656.1"/>
    <property type="molecule type" value="Genomic_DNA"/>
</dbReference>
<accession>A0A4Q9LDM3</accession>
<comment type="caution">
    <text evidence="1">The sequence shown here is derived from an EMBL/GenBank/DDBJ whole genome shotgun (WGS) entry which is preliminary data.</text>
</comment>
<feature type="non-terminal residue" evidence="1">
    <location>
        <position position="1"/>
    </location>
</feature>
<proteinExistence type="predicted"/>
<name>A0A4Q9LDM3_9MICR</name>
<protein>
    <submittedName>
        <fullName evidence="1">Uncharacterized protein</fullName>
    </submittedName>
</protein>
<dbReference type="VEuPathDB" id="MicrosporidiaDB:CWI36_0476p0020"/>
<evidence type="ECO:0000313" key="2">
    <source>
        <dbReference type="Proteomes" id="UP000293045"/>
    </source>
</evidence>
<gene>
    <name evidence="1" type="ORF">CWI39_0646p0020</name>
</gene>
<evidence type="ECO:0000313" key="1">
    <source>
        <dbReference type="EMBL" id="TBU05656.1"/>
    </source>
</evidence>
<dbReference type="VEuPathDB" id="MicrosporidiaDB:CWI39_0646p0020"/>
<reference evidence="1 2" key="1">
    <citation type="submission" date="2017-12" db="EMBL/GenBank/DDBJ databases">
        <authorList>
            <person name="Pombert J.-F."/>
            <person name="Haag K.L."/>
            <person name="Ebert D."/>
        </authorList>
    </citation>
    <scope>NUCLEOTIDE SEQUENCE [LARGE SCALE GENOMIC DNA]</scope>
    <source>
        <strain evidence="1">IL-BN-2</strain>
    </source>
</reference>
<sequence length="494" mass="58851">KIILSVLEITDANLSDLSTKHEILNQVNVIHLATMCNSIFCIEKIPKIEISFGECARISFKTGVKVIIDVTANLDAHLTNATFCTKNPEKRKKYYVDTLIDIIKKEIHKNYIEKIQKYNKICSYEFLFLESNDYFNMESADEIYKFNFAKKPKESHILVGLVNKKEIDCGIVCRHSISLTNDDFFSFIFQDKYYQVRYKNIFPGNYSYHKTRDIREYFIKKHILRFIFWHLNIFKQTINKFISDRNSYSFVSIFSDMIFFENTDYDFISRLLLKQTYTREKNYYLLINDLKINDEYYESTTIKNILDYTFSNTIFDSIKNLSFERKDELNTIPNNNPNYNYHTKIVVKEVHICDCKRYYNLYEIYISSFQDEIIRNQETEAINVFGYSSVNVDIITFIKSNKSKKVQKSIPEISYIIIRDRQLNMEYHIAFTYKNHNYELVDISVNQNIPGFADAISLKEKISCILGLVIKYRQYFFQLVRWKQTKSNSFEKNI</sequence>
<dbReference type="Proteomes" id="UP000293045">
    <property type="component" value="Unassembled WGS sequence"/>
</dbReference>
<dbReference type="AlphaFoldDB" id="A0A4Q9LDM3"/>
<organism evidence="1 2">
    <name type="scientific">Hamiltosporidium magnivora</name>
    <dbReference type="NCBI Taxonomy" id="148818"/>
    <lineage>
        <taxon>Eukaryota</taxon>
        <taxon>Fungi</taxon>
        <taxon>Fungi incertae sedis</taxon>
        <taxon>Microsporidia</taxon>
        <taxon>Dubosqiidae</taxon>
        <taxon>Hamiltosporidium</taxon>
    </lineage>
</organism>